<feature type="transmembrane region" description="Helical" evidence="1">
    <location>
        <begin position="30"/>
        <end position="54"/>
    </location>
</feature>
<evidence type="ECO:0000256" key="1">
    <source>
        <dbReference type="SAM" id="Phobius"/>
    </source>
</evidence>
<dbReference type="EMBL" id="VWOX01000001">
    <property type="protein sequence ID" value="KAA5547127.1"/>
    <property type="molecule type" value="Genomic_DNA"/>
</dbReference>
<proteinExistence type="predicted"/>
<dbReference type="AlphaFoldDB" id="A0A5M6DHU5"/>
<keyword evidence="1" id="KW-1133">Transmembrane helix</keyword>
<keyword evidence="1" id="KW-0812">Transmembrane</keyword>
<dbReference type="Proteomes" id="UP000324479">
    <property type="component" value="Unassembled WGS sequence"/>
</dbReference>
<organism evidence="2 3">
    <name type="scientific">Roseiconus nitratireducens</name>
    <dbReference type="NCBI Taxonomy" id="2605748"/>
    <lineage>
        <taxon>Bacteria</taxon>
        <taxon>Pseudomonadati</taxon>
        <taxon>Planctomycetota</taxon>
        <taxon>Planctomycetia</taxon>
        <taxon>Pirellulales</taxon>
        <taxon>Pirellulaceae</taxon>
        <taxon>Roseiconus</taxon>
    </lineage>
</organism>
<feature type="transmembrane region" description="Helical" evidence="1">
    <location>
        <begin position="75"/>
        <end position="95"/>
    </location>
</feature>
<comment type="caution">
    <text evidence="2">The sequence shown here is derived from an EMBL/GenBank/DDBJ whole genome shotgun (WGS) entry which is preliminary data.</text>
</comment>
<name>A0A5M6DHU5_9BACT</name>
<gene>
    <name evidence="2" type="ORF">FYK55_01540</name>
</gene>
<evidence type="ECO:0000313" key="3">
    <source>
        <dbReference type="Proteomes" id="UP000324479"/>
    </source>
</evidence>
<protein>
    <submittedName>
        <fullName evidence="2">Uncharacterized protein</fullName>
    </submittedName>
</protein>
<dbReference type="RefSeq" id="WP_150074236.1">
    <property type="nucleotide sequence ID" value="NZ_VWOX01000001.1"/>
</dbReference>
<evidence type="ECO:0000313" key="2">
    <source>
        <dbReference type="EMBL" id="KAA5547127.1"/>
    </source>
</evidence>
<sequence>MRYGIQTLLIVTLGFALVFALFDVWPLLVYLLYLVSVLNTVMLPFVLIVIGLAAPQRGTSLDVQSIPAFVTLGRIWCVSACLWVLLSLVLSWVPIGI</sequence>
<reference evidence="2 3" key="1">
    <citation type="submission" date="2019-08" db="EMBL/GenBank/DDBJ databases">
        <authorList>
            <person name="Dhanesh K."/>
            <person name="Kumar G."/>
            <person name="Sasikala C."/>
            <person name="Venkata Ramana C."/>
        </authorList>
    </citation>
    <scope>NUCLEOTIDE SEQUENCE [LARGE SCALE GENOMIC DNA]</scope>
    <source>
        <strain evidence="2 3">JC645</strain>
    </source>
</reference>
<keyword evidence="1" id="KW-0472">Membrane</keyword>
<accession>A0A5M6DHU5</accession>
<keyword evidence="3" id="KW-1185">Reference proteome</keyword>